<feature type="transmembrane region" description="Helical" evidence="2">
    <location>
        <begin position="395"/>
        <end position="415"/>
    </location>
</feature>
<dbReference type="PANTHER" id="PTHR34116">
    <property type="entry name" value="PLASMINOGEN ACTIVATOR INHIBITOR"/>
    <property type="match status" value="1"/>
</dbReference>
<reference evidence="3" key="2">
    <citation type="submission" date="2023-02" db="EMBL/GenBank/DDBJ databases">
        <authorList>
            <person name="Swenson N.G."/>
            <person name="Wegrzyn J.L."/>
            <person name="Mcevoy S.L."/>
        </authorList>
    </citation>
    <scope>NUCLEOTIDE SEQUENCE</scope>
    <source>
        <strain evidence="3">91603</strain>
        <tissue evidence="3">Leaf</tissue>
    </source>
</reference>
<gene>
    <name evidence="3" type="ORF">LWI28_021641</name>
</gene>
<evidence type="ECO:0000313" key="4">
    <source>
        <dbReference type="Proteomes" id="UP001064489"/>
    </source>
</evidence>
<feature type="transmembrane region" description="Helical" evidence="2">
    <location>
        <begin position="421"/>
        <end position="446"/>
    </location>
</feature>
<name>A0AAD5IX09_ACENE</name>
<dbReference type="AlphaFoldDB" id="A0AAD5IX09"/>
<accession>A0AAD5IX09</accession>
<comment type="caution">
    <text evidence="3">The sequence shown here is derived from an EMBL/GenBank/DDBJ whole genome shotgun (WGS) entry which is preliminary data.</text>
</comment>
<keyword evidence="4" id="KW-1185">Reference proteome</keyword>
<keyword evidence="2" id="KW-1133">Transmembrane helix</keyword>
<feature type="transmembrane region" description="Helical" evidence="2">
    <location>
        <begin position="300"/>
        <end position="321"/>
    </location>
</feature>
<evidence type="ECO:0000313" key="3">
    <source>
        <dbReference type="EMBL" id="KAI9178006.1"/>
    </source>
</evidence>
<feature type="transmembrane region" description="Helical" evidence="2">
    <location>
        <begin position="168"/>
        <end position="194"/>
    </location>
</feature>
<protein>
    <submittedName>
        <fullName evidence="3">Uncharacterized protein</fullName>
    </submittedName>
</protein>
<feature type="region of interest" description="Disordered" evidence="1">
    <location>
        <begin position="529"/>
        <end position="555"/>
    </location>
</feature>
<keyword evidence="2" id="KW-0472">Membrane</keyword>
<dbReference type="PANTHER" id="PTHR34116:SF2">
    <property type="entry name" value="THH1_TOM1_TOM3 DOMAIN-CONTAINING PROTEIN"/>
    <property type="match status" value="1"/>
</dbReference>
<proteinExistence type="predicted"/>
<organism evidence="3 4">
    <name type="scientific">Acer negundo</name>
    <name type="common">Box elder</name>
    <dbReference type="NCBI Taxonomy" id="4023"/>
    <lineage>
        <taxon>Eukaryota</taxon>
        <taxon>Viridiplantae</taxon>
        <taxon>Streptophyta</taxon>
        <taxon>Embryophyta</taxon>
        <taxon>Tracheophyta</taxon>
        <taxon>Spermatophyta</taxon>
        <taxon>Magnoliopsida</taxon>
        <taxon>eudicotyledons</taxon>
        <taxon>Gunneridae</taxon>
        <taxon>Pentapetalae</taxon>
        <taxon>rosids</taxon>
        <taxon>malvids</taxon>
        <taxon>Sapindales</taxon>
        <taxon>Sapindaceae</taxon>
        <taxon>Hippocastanoideae</taxon>
        <taxon>Acereae</taxon>
        <taxon>Acer</taxon>
    </lineage>
</organism>
<evidence type="ECO:0000256" key="2">
    <source>
        <dbReference type="SAM" id="Phobius"/>
    </source>
</evidence>
<feature type="transmembrane region" description="Helical" evidence="2">
    <location>
        <begin position="259"/>
        <end position="279"/>
    </location>
</feature>
<feature type="transmembrane region" description="Helical" evidence="2">
    <location>
        <begin position="206"/>
        <end position="228"/>
    </location>
</feature>
<feature type="transmembrane region" description="Helical" evidence="2">
    <location>
        <begin position="355"/>
        <end position="374"/>
    </location>
</feature>
<dbReference type="EMBL" id="JAJSOW010000102">
    <property type="protein sequence ID" value="KAI9178006.1"/>
    <property type="molecule type" value="Genomic_DNA"/>
</dbReference>
<reference evidence="3" key="1">
    <citation type="journal article" date="2022" name="Plant J.">
        <title>Strategies of tolerance reflected in two North American maple genomes.</title>
        <authorList>
            <person name="McEvoy S.L."/>
            <person name="Sezen U.U."/>
            <person name="Trouern-Trend A."/>
            <person name="McMahon S.M."/>
            <person name="Schaberg P.G."/>
            <person name="Yang J."/>
            <person name="Wegrzyn J.L."/>
            <person name="Swenson N.G."/>
        </authorList>
    </citation>
    <scope>NUCLEOTIDE SEQUENCE</scope>
    <source>
        <strain evidence="3">91603</strain>
    </source>
</reference>
<keyword evidence="2" id="KW-0812">Transmembrane</keyword>
<dbReference type="Proteomes" id="UP001064489">
    <property type="component" value="Chromosome 5"/>
</dbReference>
<sequence>MITYLAITKRMLKCFRNFEIVQIPREENGRVDALSKLATTAIQIYPSSILVAHLARPITKGLKEGLKEELEKKGENSIKLDFHNCCSVVLAQQKQLASFKTSTRGVTGFPLVSPILRFLYRPRWISSRRLVIGCSVTAVVEIADLLCQRACVESVLRVMPLTRIVAEAFGVVTVGLVSLLIILGFLCVAYLFYFRSRVRSQGFVQLSYFSGPWIIRIIFIAFAIWWGFGEIVRLSLLRRRGRVLSSIDVKWQENICKGYIVSNLGFAEPCLFLTLVFLLRAPLQKMESGILSRKWNGKTAGFVFLYCLPVFVLQLMIILIGPRLHKDTSNFQNLPNYFTRTSAASMNVAFCTYPLLSTILLGLFSTVLTAYLFWLGRRILKLVINKGLQKRVYTLILSVSSFFPLRVLLLGLSVLSKPETVLFEFLAFAAFLSLLSCAGVCIWMLVYCPVADSLALGSLQDMEARQRFVDDHNDTISLVANQSHLEESGGISPGRNSDTSTKRGSISFRNMVRDGTSLGPFVELSLFSPSRDVSPPGSPPPLGWPMQQPIQFHGS</sequence>
<evidence type="ECO:0000256" key="1">
    <source>
        <dbReference type="SAM" id="MobiDB-lite"/>
    </source>
</evidence>